<dbReference type="PROSITE" id="PS51471">
    <property type="entry name" value="FE2OG_OXY"/>
    <property type="match status" value="1"/>
</dbReference>
<keyword evidence="6" id="KW-0479">Metal-binding</keyword>
<evidence type="ECO:0000256" key="3">
    <source>
        <dbReference type="ARBA" id="ARBA00004319"/>
    </source>
</evidence>
<evidence type="ECO:0000259" key="15">
    <source>
        <dbReference type="PROSITE" id="PS51471"/>
    </source>
</evidence>
<evidence type="ECO:0000313" key="16">
    <source>
        <dbReference type="Proteomes" id="UP000001819"/>
    </source>
</evidence>
<dbReference type="RefSeq" id="XP_001357661.3">
    <property type="nucleotide sequence ID" value="XM_001357624.5"/>
</dbReference>
<keyword evidence="12" id="KW-0325">Glycoprotein</keyword>
<comment type="similarity">
    <text evidence="4">Belongs to the P4HA family.</text>
</comment>
<dbReference type="InParanoid" id="A0A6I8ULZ2"/>
<comment type="cofactor">
    <cofactor evidence="1">
        <name>L-ascorbate</name>
        <dbReference type="ChEBI" id="CHEBI:38290"/>
    </cofactor>
</comment>
<dbReference type="PANTHER" id="PTHR10869">
    <property type="entry name" value="PROLYL 4-HYDROXYLASE ALPHA SUBUNIT"/>
    <property type="match status" value="1"/>
</dbReference>
<evidence type="ECO:0000256" key="11">
    <source>
        <dbReference type="ARBA" id="ARBA00023004"/>
    </source>
</evidence>
<dbReference type="GO" id="GO:0031418">
    <property type="term" value="F:L-ascorbic acid binding"/>
    <property type="evidence" value="ECO:0007669"/>
    <property type="project" value="UniProtKB-KW"/>
</dbReference>
<evidence type="ECO:0000256" key="13">
    <source>
        <dbReference type="SAM" id="Coils"/>
    </source>
</evidence>
<dbReference type="InterPro" id="IPR006620">
    <property type="entry name" value="Pro_4_hyd_alph"/>
</dbReference>
<dbReference type="InterPro" id="IPR011990">
    <property type="entry name" value="TPR-like_helical_dom_sf"/>
</dbReference>
<evidence type="ECO:0000256" key="2">
    <source>
        <dbReference type="ARBA" id="ARBA00002035"/>
    </source>
</evidence>
<dbReference type="InterPro" id="IPR045054">
    <property type="entry name" value="P4HA-like"/>
</dbReference>
<accession>A0A6I8ULZ2</accession>
<evidence type="ECO:0000313" key="17">
    <source>
        <dbReference type="RefSeq" id="XP_001357661.3"/>
    </source>
</evidence>
<reference evidence="16" key="1">
    <citation type="submission" date="2024-06" db="UniProtKB">
        <authorList>
            <consortium name="RefSeq"/>
        </authorList>
    </citation>
    <scope>NUCLEOTIDE SEQUENCE [LARGE SCALE GENOMIC DNA]</scope>
    <source>
        <strain evidence="16">MV2-25</strain>
    </source>
</reference>
<keyword evidence="11" id="KW-0408">Iron</keyword>
<protein>
    <recommendedName>
        <fullName evidence="5">procollagen-proline 4-dioxygenase</fullName>
        <ecNumber evidence="5">1.14.11.2</ecNumber>
    </recommendedName>
</protein>
<dbReference type="Pfam" id="PF13640">
    <property type="entry name" value="2OG-FeII_Oxy_3"/>
    <property type="match status" value="1"/>
</dbReference>
<dbReference type="Proteomes" id="UP000001819">
    <property type="component" value="Chromosome 2"/>
</dbReference>
<keyword evidence="14" id="KW-0732">Signal</keyword>
<keyword evidence="8" id="KW-0847">Vitamin C</keyword>
<organism evidence="16 17">
    <name type="scientific">Drosophila pseudoobscura pseudoobscura</name>
    <name type="common">Fruit fly</name>
    <dbReference type="NCBI Taxonomy" id="46245"/>
    <lineage>
        <taxon>Eukaryota</taxon>
        <taxon>Metazoa</taxon>
        <taxon>Ecdysozoa</taxon>
        <taxon>Arthropoda</taxon>
        <taxon>Hexapoda</taxon>
        <taxon>Insecta</taxon>
        <taxon>Pterygota</taxon>
        <taxon>Neoptera</taxon>
        <taxon>Endopterygota</taxon>
        <taxon>Diptera</taxon>
        <taxon>Brachycera</taxon>
        <taxon>Muscomorpha</taxon>
        <taxon>Ephydroidea</taxon>
        <taxon>Drosophilidae</taxon>
        <taxon>Drosophila</taxon>
        <taxon>Sophophora</taxon>
    </lineage>
</organism>
<dbReference type="GO" id="GO:0005506">
    <property type="term" value="F:iron ion binding"/>
    <property type="evidence" value="ECO:0007669"/>
    <property type="project" value="InterPro"/>
</dbReference>
<feature type="coiled-coil region" evidence="13">
    <location>
        <begin position="40"/>
        <end position="75"/>
    </location>
</feature>
<dbReference type="FunCoup" id="A0A6I8ULZ2">
    <property type="interactions" value="57"/>
</dbReference>
<proteinExistence type="inferred from homology"/>
<gene>
    <name evidence="17" type="primary">PH4alphaSG2</name>
</gene>
<comment type="function">
    <text evidence="2">Catalyzes the post-translational formation of 4-hydroxyproline in -Xaa-Pro-Gly- sequences in collagens and other proteins.</text>
</comment>
<feature type="signal peptide" evidence="14">
    <location>
        <begin position="1"/>
        <end position="28"/>
    </location>
</feature>
<evidence type="ECO:0000256" key="9">
    <source>
        <dbReference type="ARBA" id="ARBA00022964"/>
    </source>
</evidence>
<keyword evidence="16" id="KW-1185">Reference proteome</keyword>
<dbReference type="InterPro" id="IPR005123">
    <property type="entry name" value="Oxoglu/Fe-dep_dioxygenase_dom"/>
</dbReference>
<evidence type="ECO:0000256" key="10">
    <source>
        <dbReference type="ARBA" id="ARBA00023002"/>
    </source>
</evidence>
<dbReference type="SMART" id="SM00702">
    <property type="entry name" value="P4Hc"/>
    <property type="match status" value="1"/>
</dbReference>
<comment type="subcellular location">
    <subcellularLocation>
        <location evidence="3">Endoplasmic reticulum lumen</location>
    </subcellularLocation>
</comment>
<dbReference type="PANTHER" id="PTHR10869:SF244">
    <property type="entry name" value="PROLYL 4-HYDROXYLASE SUBUNIT ALPHA-2"/>
    <property type="match status" value="1"/>
</dbReference>
<evidence type="ECO:0000256" key="8">
    <source>
        <dbReference type="ARBA" id="ARBA00022896"/>
    </source>
</evidence>
<keyword evidence="7" id="KW-0256">Endoplasmic reticulum</keyword>
<evidence type="ECO:0000256" key="5">
    <source>
        <dbReference type="ARBA" id="ARBA00012269"/>
    </source>
</evidence>
<dbReference type="KEGG" id="dpo:4800373"/>
<dbReference type="Gene3D" id="1.25.40.10">
    <property type="entry name" value="Tetratricopeptide repeat domain"/>
    <property type="match status" value="1"/>
</dbReference>
<evidence type="ECO:0000256" key="14">
    <source>
        <dbReference type="SAM" id="SignalP"/>
    </source>
</evidence>
<dbReference type="Gene3D" id="6.10.140.1460">
    <property type="match status" value="1"/>
</dbReference>
<dbReference type="InterPro" id="IPR013547">
    <property type="entry name" value="P4H_N"/>
</dbReference>
<name>A0A6I8ULZ2_DROPS</name>
<feature type="chain" id="PRO_5026072028" description="procollagen-proline 4-dioxygenase" evidence="14">
    <location>
        <begin position="29"/>
        <end position="533"/>
    </location>
</feature>
<sequence length="533" mass="60920">MSHRVWCCLSLWLVLALLLIIRGGGVRAEFYSSVDSRQDLGQLELELLNATRSYLKAQQQQINLYRKFVEQLKREHVMAMDLIDLDEYLGHPLHAFRLIKRLVYDWDALHAPVVENKPREDYRQLVDSLSKEVGLPDLSELQGAVKGLARLQRVYNFTAPDLADGIINGFFYDSEMDWRDCYEIGVQLFDLGEHHRSLEWLQEAFRLLRANPEMKEAEKPQFIADIREYAALANFELGKPTRAGTLLEKVLQTEPTHPARHIQKYVDYRDLAGSNKHEKEPSWFGNYSRLCQGRRLPEKGSGTSLRCFLDGKRHAYFTLAPLQVEQVHLDPDIDVYHGILTLDQIDSIFEAADKQEMTRSGVAGDGGTRTVVDLRVSQQTWLDYESPIMKSIARLVVFISGFDIAGAEAMQVANYGVGGQYEPHPDYFEVNLPSDFKGDRISTSMFYLSDVEQGGYTVFTKLNVFLPPIKGALVMWHNLHRSLDVDPRTHHAGCPVIVGSKRIGNIWMHSGHQEFRRPCNLTSDSFKSVAYRE</sequence>
<evidence type="ECO:0000256" key="1">
    <source>
        <dbReference type="ARBA" id="ARBA00001961"/>
    </source>
</evidence>
<evidence type="ECO:0000256" key="12">
    <source>
        <dbReference type="ARBA" id="ARBA00023180"/>
    </source>
</evidence>
<dbReference type="Pfam" id="PF08336">
    <property type="entry name" value="P4Ha_N"/>
    <property type="match status" value="1"/>
</dbReference>
<dbReference type="AlphaFoldDB" id="A0A6I8ULZ2"/>
<reference evidence="17" key="2">
    <citation type="submission" date="2025-08" db="UniProtKB">
        <authorList>
            <consortium name="RefSeq"/>
        </authorList>
    </citation>
    <scope>IDENTIFICATION</scope>
    <source>
        <strain evidence="17">MV-25-SWS-2005</strain>
        <tissue evidence="17">Whole body</tissue>
    </source>
</reference>
<dbReference type="EC" id="1.14.11.2" evidence="5"/>
<dbReference type="InterPro" id="IPR044862">
    <property type="entry name" value="Pro_4_hyd_alph_FE2OG_OXY"/>
</dbReference>
<dbReference type="Gene3D" id="2.60.120.620">
    <property type="entry name" value="q2cbj1_9rhob like domain"/>
    <property type="match status" value="1"/>
</dbReference>
<evidence type="ECO:0000256" key="4">
    <source>
        <dbReference type="ARBA" id="ARBA00006511"/>
    </source>
</evidence>
<dbReference type="GO" id="GO:0005788">
    <property type="term" value="C:endoplasmic reticulum lumen"/>
    <property type="evidence" value="ECO:0007669"/>
    <property type="project" value="UniProtKB-SubCell"/>
</dbReference>
<dbReference type="GO" id="GO:0004656">
    <property type="term" value="F:procollagen-proline 4-dioxygenase activity"/>
    <property type="evidence" value="ECO:0007669"/>
    <property type="project" value="UniProtKB-EC"/>
</dbReference>
<dbReference type="SUPFAM" id="SSF48452">
    <property type="entry name" value="TPR-like"/>
    <property type="match status" value="1"/>
</dbReference>
<evidence type="ECO:0000256" key="6">
    <source>
        <dbReference type="ARBA" id="ARBA00022723"/>
    </source>
</evidence>
<feature type="domain" description="Fe2OG dioxygenase" evidence="15">
    <location>
        <begin position="406"/>
        <end position="510"/>
    </location>
</feature>
<keyword evidence="9" id="KW-0223">Dioxygenase</keyword>
<keyword evidence="13" id="KW-0175">Coiled coil</keyword>
<keyword evidence="10" id="KW-0560">Oxidoreductase</keyword>
<evidence type="ECO:0000256" key="7">
    <source>
        <dbReference type="ARBA" id="ARBA00022824"/>
    </source>
</evidence>